<dbReference type="EMBL" id="UYSU01040512">
    <property type="protein sequence ID" value="VDM02359.1"/>
    <property type="molecule type" value="Genomic_DNA"/>
</dbReference>
<dbReference type="AlphaFoldDB" id="A0A183THM5"/>
<evidence type="ECO:0000256" key="1">
    <source>
        <dbReference type="SAM" id="MobiDB-lite"/>
    </source>
</evidence>
<accession>A0A183THM5</accession>
<dbReference type="InterPro" id="IPR027356">
    <property type="entry name" value="NPH3_dom"/>
</dbReference>
<feature type="compositionally biased region" description="Basic and acidic residues" evidence="1">
    <location>
        <begin position="49"/>
        <end position="63"/>
    </location>
</feature>
<gene>
    <name evidence="3" type="ORF">SSLN_LOCUS15973</name>
</gene>
<evidence type="ECO:0000313" key="3">
    <source>
        <dbReference type="EMBL" id="VDM02359.1"/>
    </source>
</evidence>
<proteinExistence type="predicted"/>
<sequence>MLLERFTVEDFITLSPQTIIEIFEAQKAGQFIDSVLRQVNSEPSSRQRNRSEGGWENWQRQEENGDIEDDIQCTSPDSDVIRFSPSLAYAVDKYLERAVRNGDLTLDLYLRILRPTLSNDPRTSHSGIVHTLTELLNYGKLQLTDEDRKEICSVVDLSRCSPDALEEALDADLLPVRALAKAAIQMARTQSPSSPMHQFQPVSLCKLLILYTRFLYGRYHGTNPRFLEARHRGSHIWKMNVNPPTHKAF</sequence>
<feature type="region of interest" description="Disordered" evidence="1">
    <location>
        <begin position="42"/>
        <end position="69"/>
    </location>
</feature>
<dbReference type="Proteomes" id="UP000275846">
    <property type="component" value="Unassembled WGS sequence"/>
</dbReference>
<evidence type="ECO:0000313" key="5">
    <source>
        <dbReference type="WBParaSite" id="SSLN_0001657801-mRNA-1"/>
    </source>
</evidence>
<dbReference type="OrthoDB" id="6272265at2759"/>
<organism evidence="5">
    <name type="scientific">Schistocephalus solidus</name>
    <name type="common">Tapeworm</name>
    <dbReference type="NCBI Taxonomy" id="70667"/>
    <lineage>
        <taxon>Eukaryota</taxon>
        <taxon>Metazoa</taxon>
        <taxon>Spiralia</taxon>
        <taxon>Lophotrochozoa</taxon>
        <taxon>Platyhelminthes</taxon>
        <taxon>Cestoda</taxon>
        <taxon>Eucestoda</taxon>
        <taxon>Diphyllobothriidea</taxon>
        <taxon>Diphyllobothriidae</taxon>
        <taxon>Schistocephalus</taxon>
    </lineage>
</organism>
<protein>
    <submittedName>
        <fullName evidence="5">NPH3 domain-containing protein</fullName>
    </submittedName>
</protein>
<keyword evidence="4" id="KW-1185">Reference proteome</keyword>
<reference evidence="3 4" key="2">
    <citation type="submission" date="2018-11" db="EMBL/GenBank/DDBJ databases">
        <authorList>
            <consortium name="Pathogen Informatics"/>
        </authorList>
    </citation>
    <scope>NUCLEOTIDE SEQUENCE [LARGE SCALE GENOMIC DNA]</scope>
    <source>
        <strain evidence="3 4">NST_G2</strain>
    </source>
</reference>
<dbReference type="PROSITE" id="PS51649">
    <property type="entry name" value="NPH3"/>
    <property type="match status" value="1"/>
</dbReference>
<reference evidence="5" key="1">
    <citation type="submission" date="2016-06" db="UniProtKB">
        <authorList>
            <consortium name="WormBaseParasite"/>
        </authorList>
    </citation>
    <scope>IDENTIFICATION</scope>
</reference>
<dbReference type="STRING" id="70667.A0A183THM5"/>
<dbReference type="WBParaSite" id="SSLN_0001657801-mRNA-1">
    <property type="protein sequence ID" value="SSLN_0001657801-mRNA-1"/>
    <property type="gene ID" value="SSLN_0001657801"/>
</dbReference>
<evidence type="ECO:0000259" key="2">
    <source>
        <dbReference type="PROSITE" id="PS51649"/>
    </source>
</evidence>
<name>A0A183THM5_SCHSO</name>
<feature type="domain" description="NPH3" evidence="2">
    <location>
        <begin position="1"/>
        <end position="189"/>
    </location>
</feature>
<evidence type="ECO:0000313" key="4">
    <source>
        <dbReference type="Proteomes" id="UP000275846"/>
    </source>
</evidence>